<dbReference type="InterPro" id="IPR036390">
    <property type="entry name" value="WH_DNA-bd_sf"/>
</dbReference>
<name>A0A9D2KQ78_9FIRM</name>
<dbReference type="PANTHER" id="PTHR33516">
    <property type="entry name" value="LEXA REPRESSOR"/>
    <property type="match status" value="1"/>
</dbReference>
<dbReference type="InterPro" id="IPR036388">
    <property type="entry name" value="WH-like_DNA-bd_sf"/>
</dbReference>
<dbReference type="SUPFAM" id="SSF46785">
    <property type="entry name" value="Winged helix' DNA-binding domain"/>
    <property type="match status" value="1"/>
</dbReference>
<sequence length="205" mass="22848">MRHKDPDLMQRISDYIGDYYRENHSTPTTREISSAMGLAPATGYKYLVEMDKQGLLSYQDGVITNLPKISKTKTGYFSAPLVGSIRCGDPETEEEHVEMYVSLPEAIFGKGQFYLLRAAGDSMVDADIEEGDLVLIRKQPDCEIGDIVVALDENNENTLKIYGGIDKKSSKVILKYANEKVYPGKVILVNELVIQGVAKHVIKEL</sequence>
<dbReference type="PANTHER" id="PTHR33516:SF2">
    <property type="entry name" value="LEXA REPRESSOR-RELATED"/>
    <property type="match status" value="1"/>
</dbReference>
<dbReference type="Gene3D" id="2.10.109.10">
    <property type="entry name" value="Umud Fragment, subunit A"/>
    <property type="match status" value="1"/>
</dbReference>
<dbReference type="Pfam" id="PF00717">
    <property type="entry name" value="Peptidase_S24"/>
    <property type="match status" value="1"/>
</dbReference>
<dbReference type="InterPro" id="IPR015927">
    <property type="entry name" value="Peptidase_S24_S26A/B/C"/>
</dbReference>
<dbReference type="SUPFAM" id="SSF51306">
    <property type="entry name" value="LexA/Signal peptidase"/>
    <property type="match status" value="1"/>
</dbReference>
<evidence type="ECO:0000313" key="3">
    <source>
        <dbReference type="Proteomes" id="UP000823900"/>
    </source>
</evidence>
<dbReference type="EMBL" id="DWZA01000100">
    <property type="protein sequence ID" value="HJA72190.1"/>
    <property type="molecule type" value="Genomic_DNA"/>
</dbReference>
<dbReference type="InterPro" id="IPR036286">
    <property type="entry name" value="LexA/Signal_pep-like_sf"/>
</dbReference>
<dbReference type="AlphaFoldDB" id="A0A9D2KQ78"/>
<evidence type="ECO:0000313" key="2">
    <source>
        <dbReference type="EMBL" id="HJA72190.1"/>
    </source>
</evidence>
<dbReference type="InterPro" id="IPR039418">
    <property type="entry name" value="LexA-like"/>
</dbReference>
<accession>A0A9D2KQ78</accession>
<reference evidence="2" key="1">
    <citation type="journal article" date="2021" name="PeerJ">
        <title>Extensive microbial diversity within the chicken gut microbiome revealed by metagenomics and culture.</title>
        <authorList>
            <person name="Gilroy R."/>
            <person name="Ravi A."/>
            <person name="Getino M."/>
            <person name="Pursley I."/>
            <person name="Horton D.L."/>
            <person name="Alikhan N.F."/>
            <person name="Baker D."/>
            <person name="Gharbi K."/>
            <person name="Hall N."/>
            <person name="Watson M."/>
            <person name="Adriaenssens E.M."/>
            <person name="Foster-Nyarko E."/>
            <person name="Jarju S."/>
            <person name="Secka A."/>
            <person name="Antonio M."/>
            <person name="Oren A."/>
            <person name="Chaudhuri R.R."/>
            <person name="La Ragione R."/>
            <person name="Hildebrand F."/>
            <person name="Pallen M.J."/>
        </authorList>
    </citation>
    <scope>NUCLEOTIDE SEQUENCE</scope>
    <source>
        <strain evidence="2">CHK178-16964</strain>
    </source>
</reference>
<gene>
    <name evidence="2" type="ORF">IAA07_11555</name>
</gene>
<dbReference type="CDD" id="cd06529">
    <property type="entry name" value="S24_LexA-like"/>
    <property type="match status" value="1"/>
</dbReference>
<feature type="domain" description="Peptidase S24/S26A/S26B/S26C" evidence="1">
    <location>
        <begin position="80"/>
        <end position="197"/>
    </location>
</feature>
<dbReference type="Gene3D" id="1.10.10.10">
    <property type="entry name" value="Winged helix-like DNA-binding domain superfamily/Winged helix DNA-binding domain"/>
    <property type="match status" value="1"/>
</dbReference>
<dbReference type="InterPro" id="IPR050077">
    <property type="entry name" value="LexA_repressor"/>
</dbReference>
<proteinExistence type="predicted"/>
<protein>
    <submittedName>
        <fullName evidence="2">Repressor LexA</fullName>
    </submittedName>
</protein>
<comment type="caution">
    <text evidence="2">The sequence shown here is derived from an EMBL/GenBank/DDBJ whole genome shotgun (WGS) entry which is preliminary data.</text>
</comment>
<evidence type="ECO:0000259" key="1">
    <source>
        <dbReference type="Pfam" id="PF00717"/>
    </source>
</evidence>
<reference evidence="2" key="2">
    <citation type="submission" date="2021-04" db="EMBL/GenBank/DDBJ databases">
        <authorList>
            <person name="Gilroy R."/>
        </authorList>
    </citation>
    <scope>NUCLEOTIDE SEQUENCE</scope>
    <source>
        <strain evidence="2">CHK178-16964</strain>
    </source>
</reference>
<dbReference type="Proteomes" id="UP000823900">
    <property type="component" value="Unassembled WGS sequence"/>
</dbReference>
<organism evidence="2 3">
    <name type="scientific">Candidatus Lachnoclostridium stercoravium</name>
    <dbReference type="NCBI Taxonomy" id="2838633"/>
    <lineage>
        <taxon>Bacteria</taxon>
        <taxon>Bacillati</taxon>
        <taxon>Bacillota</taxon>
        <taxon>Clostridia</taxon>
        <taxon>Lachnospirales</taxon>
        <taxon>Lachnospiraceae</taxon>
    </lineage>
</organism>